<keyword evidence="1" id="KW-1133">Transmembrane helix</keyword>
<dbReference type="EMBL" id="LRDC01000020">
    <property type="protein sequence ID" value="KVX01652.1"/>
    <property type="molecule type" value="Genomic_DNA"/>
</dbReference>
<organism evidence="2">
    <name type="scientific">Shewanella frigidimarina</name>
    <dbReference type="NCBI Taxonomy" id="56812"/>
    <lineage>
        <taxon>Bacteria</taxon>
        <taxon>Pseudomonadati</taxon>
        <taxon>Pseudomonadota</taxon>
        <taxon>Gammaproteobacteria</taxon>
        <taxon>Alteromonadales</taxon>
        <taxon>Shewanellaceae</taxon>
        <taxon>Shewanella</taxon>
    </lineage>
</organism>
<evidence type="ECO:0000313" key="2">
    <source>
        <dbReference type="EMBL" id="KVX01652.1"/>
    </source>
</evidence>
<keyword evidence="1" id="KW-0812">Transmembrane</keyword>
<accession>A0A106BZV2</accession>
<evidence type="ECO:0000256" key="1">
    <source>
        <dbReference type="SAM" id="Phobius"/>
    </source>
</evidence>
<gene>
    <name evidence="2" type="ORF">AWJ07_16640</name>
</gene>
<sequence>MNQSLQNSQLSAWRKPYRGMLRLWLFDLGSVSFIGTAGLGLVLGLLCFISGKTEVVSLVFSMATLSTAAAIAWQLNRLAATEMTGLIPYYQKLVLIQAATIAVGMLLIQLFACIGFAAYDAIPRLLLAIVVSLLFVWACLWRSSSFHLSFLLFITVPFLDNFALTIPTWMMLILIAGLLSWVIHLCRQLSWNNEARVVYLNAVQMGWMWLPSIKGFTWITRVERLFHPMNFFIGPVLTMMLLCLPLITLGLILLSWLFDINVPALFLLVQFTVISCAIVHWSRIQRWRAAETLFLLPCYSGLSGLRDAFYRSQYRFIAVLVAMVSVLGFTNSLIDPQYSGLFVLHLGLSTFWGCAIMLGMGAASRNSLQATAAMLIVLLHSILVSLSFAAVRDGDSLWVWLLIDVPLIIVGVGALVWGKKRLWQHGVLAP</sequence>
<feature type="transmembrane region" description="Helical" evidence="1">
    <location>
        <begin position="95"/>
        <end position="118"/>
    </location>
</feature>
<feature type="transmembrane region" description="Helical" evidence="1">
    <location>
        <begin position="164"/>
        <end position="186"/>
    </location>
</feature>
<dbReference type="Proteomes" id="UP000055702">
    <property type="component" value="Unassembled WGS sequence"/>
</dbReference>
<feature type="transmembrane region" description="Helical" evidence="1">
    <location>
        <begin position="397"/>
        <end position="417"/>
    </location>
</feature>
<feature type="transmembrane region" description="Helical" evidence="1">
    <location>
        <begin position="23"/>
        <end position="48"/>
    </location>
</feature>
<feature type="transmembrane region" description="Helical" evidence="1">
    <location>
        <begin position="372"/>
        <end position="391"/>
    </location>
</feature>
<feature type="transmembrane region" description="Helical" evidence="1">
    <location>
        <begin position="340"/>
        <end position="360"/>
    </location>
</feature>
<protein>
    <submittedName>
        <fullName evidence="2">Uncharacterized protein</fullName>
    </submittedName>
</protein>
<dbReference type="RefSeq" id="WP_059746055.1">
    <property type="nucleotide sequence ID" value="NZ_LRDC01000020.1"/>
</dbReference>
<proteinExistence type="predicted"/>
<reference evidence="2 3" key="1">
    <citation type="submission" date="2016-01" db="EMBL/GenBank/DDBJ databases">
        <title>Draft genome of the antarctic isolate Shewanella frigidimarina Ag06-30.</title>
        <authorList>
            <person name="Parmeciano Di Noto G."/>
            <person name="Vazquez S."/>
            <person name="Mac Cormack W."/>
            <person name="Iriarte A."/>
            <person name="Quiroga C."/>
        </authorList>
    </citation>
    <scope>NUCLEOTIDE SEQUENCE [LARGE SCALE GENOMIC DNA]</scope>
    <source>
        <strain evidence="2 3">Ag06-30</strain>
    </source>
</reference>
<name>A0A106BZV2_SHEFR</name>
<feature type="transmembrane region" description="Helical" evidence="1">
    <location>
        <begin position="316"/>
        <end position="334"/>
    </location>
</feature>
<dbReference type="AlphaFoldDB" id="A0A106BZV2"/>
<feature type="transmembrane region" description="Helical" evidence="1">
    <location>
        <begin position="264"/>
        <end position="281"/>
    </location>
</feature>
<feature type="transmembrane region" description="Helical" evidence="1">
    <location>
        <begin position="125"/>
        <end position="144"/>
    </location>
</feature>
<feature type="transmembrane region" description="Helical" evidence="1">
    <location>
        <begin position="231"/>
        <end position="258"/>
    </location>
</feature>
<keyword evidence="1" id="KW-0472">Membrane</keyword>
<evidence type="ECO:0000313" key="3">
    <source>
        <dbReference type="Proteomes" id="UP000055702"/>
    </source>
</evidence>
<comment type="caution">
    <text evidence="2">The sequence shown here is derived from an EMBL/GenBank/DDBJ whole genome shotgun (WGS) entry which is preliminary data.</text>
</comment>
<feature type="transmembrane region" description="Helical" evidence="1">
    <location>
        <begin position="55"/>
        <end position="75"/>
    </location>
</feature>